<evidence type="ECO:0000313" key="2">
    <source>
        <dbReference type="EMBL" id="EED95156.1"/>
    </source>
</evidence>
<accession>B8BTT9</accession>
<reference evidence="2 3" key="2">
    <citation type="journal article" date="2008" name="Nature">
        <title>The Phaeodactylum genome reveals the evolutionary history of diatom genomes.</title>
        <authorList>
            <person name="Bowler C."/>
            <person name="Allen A.E."/>
            <person name="Badger J.H."/>
            <person name="Grimwood J."/>
            <person name="Jabbari K."/>
            <person name="Kuo A."/>
            <person name="Maheswari U."/>
            <person name="Martens C."/>
            <person name="Maumus F."/>
            <person name="Otillar R.P."/>
            <person name="Rayko E."/>
            <person name="Salamov A."/>
            <person name="Vandepoele K."/>
            <person name="Beszteri B."/>
            <person name="Gruber A."/>
            <person name="Heijde M."/>
            <person name="Katinka M."/>
            <person name="Mock T."/>
            <person name="Valentin K."/>
            <person name="Verret F."/>
            <person name="Berges J.A."/>
            <person name="Brownlee C."/>
            <person name="Cadoret J.P."/>
            <person name="Chiovitti A."/>
            <person name="Choi C.J."/>
            <person name="Coesel S."/>
            <person name="De Martino A."/>
            <person name="Detter J.C."/>
            <person name="Durkin C."/>
            <person name="Falciatore A."/>
            <person name="Fournet J."/>
            <person name="Haruta M."/>
            <person name="Huysman M.J."/>
            <person name="Jenkins B.D."/>
            <person name="Jiroutova K."/>
            <person name="Jorgensen R.E."/>
            <person name="Joubert Y."/>
            <person name="Kaplan A."/>
            <person name="Kroger N."/>
            <person name="Kroth P.G."/>
            <person name="La Roche J."/>
            <person name="Lindquist E."/>
            <person name="Lommer M."/>
            <person name="Martin-Jezequel V."/>
            <person name="Lopez P.J."/>
            <person name="Lucas S."/>
            <person name="Mangogna M."/>
            <person name="McGinnis K."/>
            <person name="Medlin L.K."/>
            <person name="Montsant A."/>
            <person name="Oudot-Le Secq M.P."/>
            <person name="Napoli C."/>
            <person name="Obornik M."/>
            <person name="Parker M.S."/>
            <person name="Petit J.L."/>
            <person name="Porcel B.M."/>
            <person name="Poulsen N."/>
            <person name="Robison M."/>
            <person name="Rychlewski L."/>
            <person name="Rynearson T.A."/>
            <person name="Schmutz J."/>
            <person name="Shapiro H."/>
            <person name="Siaut M."/>
            <person name="Stanley M."/>
            <person name="Sussman M.R."/>
            <person name="Taylor A.R."/>
            <person name="Vardi A."/>
            <person name="von Dassow P."/>
            <person name="Vyverman W."/>
            <person name="Willis A."/>
            <person name="Wyrwicz L.S."/>
            <person name="Rokhsar D.S."/>
            <person name="Weissenbach J."/>
            <person name="Armbrust E.V."/>
            <person name="Green B.R."/>
            <person name="Van de Peer Y."/>
            <person name="Grigoriev I.V."/>
        </authorList>
    </citation>
    <scope>NUCLEOTIDE SEQUENCE [LARGE SCALE GENOMIC DNA]</scope>
    <source>
        <strain evidence="2 3">CCMP1335</strain>
    </source>
</reference>
<gene>
    <name evidence="2" type="ORF">THAPSDRAFT_2250</name>
</gene>
<dbReference type="EMBL" id="CM000639">
    <property type="protein sequence ID" value="EED95156.1"/>
    <property type="molecule type" value="Genomic_DNA"/>
</dbReference>
<keyword evidence="3" id="KW-1185">Reference proteome</keyword>
<feature type="compositionally biased region" description="Acidic residues" evidence="1">
    <location>
        <begin position="113"/>
        <end position="123"/>
    </location>
</feature>
<dbReference type="HOGENOM" id="CLU_370302_0_0_1"/>
<evidence type="ECO:0000313" key="3">
    <source>
        <dbReference type="Proteomes" id="UP000001449"/>
    </source>
</evidence>
<organism evidence="2 3">
    <name type="scientific">Thalassiosira pseudonana</name>
    <name type="common">Marine diatom</name>
    <name type="synonym">Cyclotella nana</name>
    <dbReference type="NCBI Taxonomy" id="35128"/>
    <lineage>
        <taxon>Eukaryota</taxon>
        <taxon>Sar</taxon>
        <taxon>Stramenopiles</taxon>
        <taxon>Ochrophyta</taxon>
        <taxon>Bacillariophyta</taxon>
        <taxon>Coscinodiscophyceae</taxon>
        <taxon>Thalassiosirophycidae</taxon>
        <taxon>Thalassiosirales</taxon>
        <taxon>Thalassiosiraceae</taxon>
        <taxon>Thalassiosira</taxon>
    </lineage>
</organism>
<dbReference type="AlphaFoldDB" id="B8BTT9"/>
<proteinExistence type="predicted"/>
<protein>
    <submittedName>
        <fullName evidence="2">Uncharacterized protein</fullName>
    </submittedName>
</protein>
<name>B8BTT9_THAPS</name>
<dbReference type="PaxDb" id="35128-Thaps2250"/>
<sequence>MADFTTLNNGSTNEITADGGVGLTLTEELNCKDKVTSRGLPQDYFSPNEVSSIVEEGSPASCFAANAHPWVSPNKSDEIASSKDSTPTTNDENTKKASKSPVDTLSTKASSDSENEYSDEEFDSPNKSPSMRVIGNRIESAIKNTGIPPLDLSTCLMESDLIIDASGKDWIKVVHGDKEIMMVLPASGSTNLASSFEVQDTLTGAFNINDNVEIVGLSTSALLQNNDDKTHGEIVFPFFAVVSGQLKDIIRNAEGIPSFGLVTKTMESMMFGTHQDHELATFANAATDFKYDDDDEESSMNSMKEGFLYTDAFIELMESSDEFNAFEKNALIRFGLDSIESGSPNLLIRAAFRTAVYTEELSHFVNGLKSIAALILQNKAFEPATKSIFGLVEFVATADALFENEDLSTKQYITLVDAIFSGHEEVEKLFDLYCCPDFLLACESGDSRQELLFRDLLNLSTMLTPIEKNSEERDDNLLKWAVHTGIHNLSTRVLMPQEFINIIYHMFSSGDEFVLEACKEFVASNDSDVVEDMLLREFGIYCKNRERLYKPFDELEEQFKEKNATAEVVEYPDALVKLASIGSDDTVEEDIPDLLLTAVAALVDLEEMGEDSATAIVASYMKGNVLLRDIYDRFVEHGDTEEFLFMLKTIASTDQFDSIRSDQPPLIEEEPSIATLSTVDTFRIKEDTSFGALEIAALRLASARKDEFLADALAVYTETRDYEGFKNDLMAIVAKVIFETDATLEEEEASLS</sequence>
<evidence type="ECO:0000256" key="1">
    <source>
        <dbReference type="SAM" id="MobiDB-lite"/>
    </source>
</evidence>
<dbReference type="InParanoid" id="B8BTT9"/>
<dbReference type="KEGG" id="tps:THAPSDRAFT_2250"/>
<feature type="compositionally biased region" description="Polar residues" evidence="1">
    <location>
        <begin position="82"/>
        <end position="91"/>
    </location>
</feature>
<dbReference type="GeneID" id="7446476"/>
<dbReference type="Proteomes" id="UP000001449">
    <property type="component" value="Chromosome 2"/>
</dbReference>
<reference evidence="2 3" key="1">
    <citation type="journal article" date="2004" name="Science">
        <title>The genome of the diatom Thalassiosira pseudonana: ecology, evolution, and metabolism.</title>
        <authorList>
            <person name="Armbrust E.V."/>
            <person name="Berges J.A."/>
            <person name="Bowler C."/>
            <person name="Green B.R."/>
            <person name="Martinez D."/>
            <person name="Putnam N.H."/>
            <person name="Zhou S."/>
            <person name="Allen A.E."/>
            <person name="Apt K.E."/>
            <person name="Bechner M."/>
            <person name="Brzezinski M.A."/>
            <person name="Chaal B.K."/>
            <person name="Chiovitti A."/>
            <person name="Davis A.K."/>
            <person name="Demarest M.S."/>
            <person name="Detter J.C."/>
            <person name="Glavina T."/>
            <person name="Goodstein D."/>
            <person name="Hadi M.Z."/>
            <person name="Hellsten U."/>
            <person name="Hildebrand M."/>
            <person name="Jenkins B.D."/>
            <person name="Jurka J."/>
            <person name="Kapitonov V.V."/>
            <person name="Kroger N."/>
            <person name="Lau W.W."/>
            <person name="Lane T.W."/>
            <person name="Larimer F.W."/>
            <person name="Lippmeier J.C."/>
            <person name="Lucas S."/>
            <person name="Medina M."/>
            <person name="Montsant A."/>
            <person name="Obornik M."/>
            <person name="Parker M.S."/>
            <person name="Palenik B."/>
            <person name="Pazour G.J."/>
            <person name="Richardson P.M."/>
            <person name="Rynearson T.A."/>
            <person name="Saito M.A."/>
            <person name="Schwartz D.C."/>
            <person name="Thamatrakoln K."/>
            <person name="Valentin K."/>
            <person name="Vardi A."/>
            <person name="Wilkerson F.P."/>
            <person name="Rokhsar D.S."/>
        </authorList>
    </citation>
    <scope>NUCLEOTIDE SEQUENCE [LARGE SCALE GENOMIC DNA]</scope>
    <source>
        <strain evidence="2 3">CCMP1335</strain>
    </source>
</reference>
<dbReference type="OMA" id="TREWEIY"/>
<dbReference type="RefSeq" id="XP_002287713.1">
    <property type="nucleotide sequence ID" value="XM_002287677.1"/>
</dbReference>
<dbReference type="eggNOG" id="ENOG502T4VG">
    <property type="taxonomic scope" value="Eukaryota"/>
</dbReference>
<feature type="region of interest" description="Disordered" evidence="1">
    <location>
        <begin position="73"/>
        <end position="131"/>
    </location>
</feature>